<protein>
    <submittedName>
        <fullName evidence="3">Uncharacterized protein</fullName>
    </submittedName>
</protein>
<comment type="similarity">
    <text evidence="1">Belongs to the UXT family.</text>
</comment>
<dbReference type="Pfam" id="PF02996">
    <property type="entry name" value="Prefoldin"/>
    <property type="match status" value="1"/>
</dbReference>
<sequence>MAERESKDLNELIKKYDEFITLKLKPSLQKELDERDVIFSTQAEYQKLYSQIELMQTNNMKELKLMTDLGSQFYAQAHIPDTTYIYVNVGFGFHIQFTLDEAKKFIKKKEEQLQKQAEKHSNEADKIRAHIKMTLEAISEIL</sequence>
<feature type="coiled-coil region" evidence="2">
    <location>
        <begin position="99"/>
        <end position="130"/>
    </location>
</feature>
<dbReference type="InterPro" id="IPR004127">
    <property type="entry name" value="Prefoldin_subunit_alpha"/>
</dbReference>
<dbReference type="GO" id="GO:0000122">
    <property type="term" value="P:negative regulation of transcription by RNA polymerase II"/>
    <property type="evidence" value="ECO:0007669"/>
    <property type="project" value="InterPro"/>
</dbReference>
<feature type="non-terminal residue" evidence="3">
    <location>
        <position position="142"/>
    </location>
</feature>
<gene>
    <name evidence="3" type="ORF">CU098_000691</name>
</gene>
<proteinExistence type="inferred from homology"/>
<keyword evidence="2" id="KW-0175">Coiled coil</keyword>
<organism evidence="3 4">
    <name type="scientific">Rhizopus stolonifer</name>
    <name type="common">Rhizopus nigricans</name>
    <dbReference type="NCBI Taxonomy" id="4846"/>
    <lineage>
        <taxon>Eukaryota</taxon>
        <taxon>Fungi</taxon>
        <taxon>Fungi incertae sedis</taxon>
        <taxon>Mucoromycota</taxon>
        <taxon>Mucoromycotina</taxon>
        <taxon>Mucoromycetes</taxon>
        <taxon>Mucorales</taxon>
        <taxon>Mucorineae</taxon>
        <taxon>Rhizopodaceae</taxon>
        <taxon>Rhizopus</taxon>
    </lineage>
</organism>
<reference evidence="3 4" key="1">
    <citation type="journal article" date="2018" name="G3 (Bethesda)">
        <title>Phylogenetic and Phylogenomic Definition of Rhizopus Species.</title>
        <authorList>
            <person name="Gryganskyi A.P."/>
            <person name="Golan J."/>
            <person name="Dolatabadi S."/>
            <person name="Mondo S."/>
            <person name="Robb S."/>
            <person name="Idnurm A."/>
            <person name="Muszewska A."/>
            <person name="Steczkiewicz K."/>
            <person name="Masonjones S."/>
            <person name="Liao H.L."/>
            <person name="Gajdeczka M.T."/>
            <person name="Anike F."/>
            <person name="Vuek A."/>
            <person name="Anishchenko I.M."/>
            <person name="Voigt K."/>
            <person name="de Hoog G.S."/>
            <person name="Smith M.E."/>
            <person name="Heitman J."/>
            <person name="Vilgalys R."/>
            <person name="Stajich J.E."/>
        </authorList>
    </citation>
    <scope>NUCLEOTIDE SEQUENCE [LARGE SCALE GENOMIC DNA]</scope>
    <source>
        <strain evidence="3 4">LSU 92-RS-03</strain>
    </source>
</reference>
<dbReference type="Proteomes" id="UP000253551">
    <property type="component" value="Unassembled WGS sequence"/>
</dbReference>
<evidence type="ECO:0000256" key="1">
    <source>
        <dbReference type="ARBA" id="ARBA00007666"/>
    </source>
</evidence>
<dbReference type="CDD" id="cd23158">
    <property type="entry name" value="Prefoldin_UXT"/>
    <property type="match status" value="1"/>
</dbReference>
<dbReference type="AlphaFoldDB" id="A0A367KHK5"/>
<dbReference type="GO" id="GO:0003714">
    <property type="term" value="F:transcription corepressor activity"/>
    <property type="evidence" value="ECO:0007669"/>
    <property type="project" value="InterPro"/>
</dbReference>
<dbReference type="GO" id="GO:0016592">
    <property type="term" value="C:mediator complex"/>
    <property type="evidence" value="ECO:0007669"/>
    <property type="project" value="TreeGrafter"/>
</dbReference>
<dbReference type="PANTHER" id="PTHR13345">
    <property type="entry name" value="MEDIATOR OF RNA POLYMERASE II TRANSCRIPTION SUBUNIT 10"/>
    <property type="match status" value="1"/>
</dbReference>
<dbReference type="STRING" id="4846.A0A367KHK5"/>
<name>A0A367KHK5_RHIST</name>
<evidence type="ECO:0000313" key="4">
    <source>
        <dbReference type="Proteomes" id="UP000253551"/>
    </source>
</evidence>
<dbReference type="InterPro" id="IPR009053">
    <property type="entry name" value="Prefoldin"/>
</dbReference>
<dbReference type="Gene3D" id="1.10.287.370">
    <property type="match status" value="1"/>
</dbReference>
<dbReference type="InterPro" id="IPR003994">
    <property type="entry name" value="UXT"/>
</dbReference>
<dbReference type="EMBL" id="PJQM01001723">
    <property type="protein sequence ID" value="RCI01658.1"/>
    <property type="molecule type" value="Genomic_DNA"/>
</dbReference>
<comment type="caution">
    <text evidence="3">The sequence shown here is derived from an EMBL/GenBank/DDBJ whole genome shotgun (WGS) entry which is preliminary data.</text>
</comment>
<dbReference type="PANTHER" id="PTHR13345:SF9">
    <property type="entry name" value="PROTEIN UXT"/>
    <property type="match status" value="1"/>
</dbReference>
<dbReference type="OrthoDB" id="433124at2759"/>
<dbReference type="PRINTS" id="PR01502">
    <property type="entry name" value="UXTPROTEIN"/>
</dbReference>
<evidence type="ECO:0000256" key="2">
    <source>
        <dbReference type="SAM" id="Coils"/>
    </source>
</evidence>
<keyword evidence="4" id="KW-1185">Reference proteome</keyword>
<dbReference type="GO" id="GO:0045944">
    <property type="term" value="P:positive regulation of transcription by RNA polymerase II"/>
    <property type="evidence" value="ECO:0007669"/>
    <property type="project" value="TreeGrafter"/>
</dbReference>
<dbReference type="SUPFAM" id="SSF46579">
    <property type="entry name" value="Prefoldin"/>
    <property type="match status" value="1"/>
</dbReference>
<evidence type="ECO:0000313" key="3">
    <source>
        <dbReference type="EMBL" id="RCI01658.1"/>
    </source>
</evidence>
<accession>A0A367KHK5</accession>